<name>A0BJW2_PARTE</name>
<sequence>MNKENAHNCNTIFKRTTGLSIFGEQQRILVRLMKQFHQSICRLMQPIIDSIDPTNLLASQNEIAQYNSKQLLEFTIQNNNIKPINIRCQGIIWIGVSFYYLNVTLYITIVLWLGSLEKMQKRRLEFDRHWHWRWRPRIYIGSTNLKKKIQSKIIIQRVTLRQQNPNPFDIELVPHPNILYLIEMEDKFYVNFIQNKVNPTELSNTDLEQLVSIIRKNQMIRMFREQGFENIRMRDISLIGRNLVSCILNESNLIMLIKVECTCLIVKLQIEGQDT</sequence>
<keyword evidence="3" id="KW-1185">Reference proteome</keyword>
<evidence type="ECO:0000313" key="2">
    <source>
        <dbReference type="EMBL" id="CAK58829.1"/>
    </source>
</evidence>
<accession>A0BJW2</accession>
<evidence type="ECO:0000313" key="3">
    <source>
        <dbReference type="Proteomes" id="UP000000600"/>
    </source>
</evidence>
<keyword evidence="1" id="KW-0812">Transmembrane</keyword>
<dbReference type="KEGG" id="ptm:GSPATT00029459001"/>
<dbReference type="EMBL" id="CT867998">
    <property type="protein sequence ID" value="CAK58829.1"/>
    <property type="molecule type" value="Genomic_DNA"/>
</dbReference>
<keyword evidence="1" id="KW-0472">Membrane</keyword>
<dbReference type="AlphaFoldDB" id="A0BJW2"/>
<proteinExistence type="predicted"/>
<dbReference type="GeneID" id="5012011"/>
<feature type="transmembrane region" description="Helical" evidence="1">
    <location>
        <begin position="90"/>
        <end position="113"/>
    </location>
</feature>
<dbReference type="HOGENOM" id="CLU_1013565_0_0_1"/>
<dbReference type="Proteomes" id="UP000000600">
    <property type="component" value="Unassembled WGS sequence"/>
</dbReference>
<dbReference type="RefSeq" id="XP_001426227.1">
    <property type="nucleotide sequence ID" value="XM_001426190.1"/>
</dbReference>
<gene>
    <name evidence="2" type="ORF">GSPATT00029459001</name>
</gene>
<organism evidence="2 3">
    <name type="scientific">Paramecium tetraurelia</name>
    <dbReference type="NCBI Taxonomy" id="5888"/>
    <lineage>
        <taxon>Eukaryota</taxon>
        <taxon>Sar</taxon>
        <taxon>Alveolata</taxon>
        <taxon>Ciliophora</taxon>
        <taxon>Intramacronucleata</taxon>
        <taxon>Oligohymenophorea</taxon>
        <taxon>Peniculida</taxon>
        <taxon>Parameciidae</taxon>
        <taxon>Paramecium</taxon>
    </lineage>
</organism>
<dbReference type="InParanoid" id="A0BJW2"/>
<keyword evidence="1" id="KW-1133">Transmembrane helix</keyword>
<evidence type="ECO:0000256" key="1">
    <source>
        <dbReference type="SAM" id="Phobius"/>
    </source>
</evidence>
<protein>
    <submittedName>
        <fullName evidence="2">Uncharacterized protein</fullName>
    </submittedName>
</protein>
<reference evidence="2 3" key="1">
    <citation type="journal article" date="2006" name="Nature">
        <title>Global trends of whole-genome duplications revealed by the ciliate Paramecium tetraurelia.</title>
        <authorList>
            <consortium name="Genoscope"/>
            <person name="Aury J.-M."/>
            <person name="Jaillon O."/>
            <person name="Duret L."/>
            <person name="Noel B."/>
            <person name="Jubin C."/>
            <person name="Porcel B.M."/>
            <person name="Segurens B."/>
            <person name="Daubin V."/>
            <person name="Anthouard V."/>
            <person name="Aiach N."/>
            <person name="Arnaiz O."/>
            <person name="Billaut A."/>
            <person name="Beisson J."/>
            <person name="Blanc I."/>
            <person name="Bouhouche K."/>
            <person name="Camara F."/>
            <person name="Duharcourt S."/>
            <person name="Guigo R."/>
            <person name="Gogendeau D."/>
            <person name="Katinka M."/>
            <person name="Keller A.-M."/>
            <person name="Kissmehl R."/>
            <person name="Klotz C."/>
            <person name="Koll F."/>
            <person name="Le Moue A."/>
            <person name="Lepere C."/>
            <person name="Malinsky S."/>
            <person name="Nowacki M."/>
            <person name="Nowak J.K."/>
            <person name="Plattner H."/>
            <person name="Poulain J."/>
            <person name="Ruiz F."/>
            <person name="Serrano V."/>
            <person name="Zagulski M."/>
            <person name="Dessen P."/>
            <person name="Betermier M."/>
            <person name="Weissenbach J."/>
            <person name="Scarpelli C."/>
            <person name="Schachter V."/>
            <person name="Sperling L."/>
            <person name="Meyer E."/>
            <person name="Cohen J."/>
            <person name="Wincker P."/>
        </authorList>
    </citation>
    <scope>NUCLEOTIDE SEQUENCE [LARGE SCALE GENOMIC DNA]</scope>
    <source>
        <strain evidence="2 3">Stock d4-2</strain>
    </source>
</reference>